<gene>
    <name evidence="3" type="ORF">HKW67_08595</name>
</gene>
<dbReference type="KEGG" id="ggr:HKW67_08595"/>
<proteinExistence type="predicted"/>
<dbReference type="InterPro" id="IPR012338">
    <property type="entry name" value="Beta-lactam/transpept-like"/>
</dbReference>
<evidence type="ECO:0000313" key="4">
    <source>
        <dbReference type="Proteomes" id="UP000500938"/>
    </source>
</evidence>
<feature type="region of interest" description="Disordered" evidence="1">
    <location>
        <begin position="161"/>
        <end position="182"/>
    </location>
</feature>
<dbReference type="InterPro" id="IPR050789">
    <property type="entry name" value="Diverse_Enzym_Activities"/>
</dbReference>
<feature type="domain" description="Beta-lactamase-related" evidence="2">
    <location>
        <begin position="236"/>
        <end position="500"/>
    </location>
</feature>
<protein>
    <submittedName>
        <fullName evidence="3">Serine hydrolase</fullName>
    </submittedName>
</protein>
<dbReference type="PANTHER" id="PTHR43283">
    <property type="entry name" value="BETA-LACTAMASE-RELATED"/>
    <property type="match status" value="1"/>
</dbReference>
<dbReference type="GO" id="GO:0016787">
    <property type="term" value="F:hydrolase activity"/>
    <property type="evidence" value="ECO:0007669"/>
    <property type="project" value="UniProtKB-KW"/>
</dbReference>
<dbReference type="Pfam" id="PF00144">
    <property type="entry name" value="Beta-lactamase"/>
    <property type="match status" value="1"/>
</dbReference>
<keyword evidence="3" id="KW-0378">Hydrolase</keyword>
<evidence type="ECO:0000313" key="3">
    <source>
        <dbReference type="EMBL" id="QJR35561.1"/>
    </source>
</evidence>
<dbReference type="Gene3D" id="3.40.710.10">
    <property type="entry name" value="DD-peptidase/beta-lactamase superfamily"/>
    <property type="match status" value="1"/>
</dbReference>
<name>A0A6M4ITI2_9BACT</name>
<dbReference type="PANTHER" id="PTHR43283:SF7">
    <property type="entry name" value="BETA-LACTAMASE-RELATED DOMAIN-CONTAINING PROTEIN"/>
    <property type="match status" value="1"/>
</dbReference>
<dbReference type="RefSeq" id="WP_171224993.1">
    <property type="nucleotide sequence ID" value="NZ_CP053085.1"/>
</dbReference>
<dbReference type="SUPFAM" id="SSF56601">
    <property type="entry name" value="beta-lactamase/transpeptidase-like"/>
    <property type="match status" value="1"/>
</dbReference>
<sequence length="517" mass="54938">MWLRGPAINGPAEMMQCAPHACTVGIVGTVAASLLLAATPSSNANAQTVMARSRSPVHRMLALARRGDFAAAAALGQSSLETLPSSWPLDADACHLVLTTGYAAIRAGNRDQASRAVSAYLSRCERKGAPPPANAPEVLRIRRVLAGAPVSAVYKPVVSSTARRDAGSRTAPPPPVALSAGGPGSAPAAAVWGNASAGPNRRAAPAYIEGDPVALGLDTAALARHRELCIDSSADACLVLYRGQIVQEWYGGRYREPMPAMSSTKSIAGLLVGMLVDDGKLPGVDVRVCTYLADWCTGMRGRVTIRHLLTMTAGFPTMQDARSVSGATDQNAHVRALVPTSEPGDVWAYSNEGVQLLSPILDVVAGEPIQSYAKRQLFEPLGMVTTQLSVDAAGHAVLYSNLQTTPREFARIGLLMLQQGAWQGKQIVSKRWVASSVVASQALNREYGLLWWTAMPNESRFATRGYLDTDMQVMPDDQLVIVRMQRATGPAGPRAAYAPAAYDIYPEFVRRSGGRAR</sequence>
<dbReference type="Proteomes" id="UP000500938">
    <property type="component" value="Chromosome"/>
</dbReference>
<dbReference type="AlphaFoldDB" id="A0A6M4ITI2"/>
<reference evidence="3 4" key="1">
    <citation type="submission" date="2020-05" db="EMBL/GenBank/DDBJ databases">
        <title>Complete genome sequence of Gemmatimonas greenlandica TET16.</title>
        <authorList>
            <person name="Zeng Y."/>
        </authorList>
    </citation>
    <scope>NUCLEOTIDE SEQUENCE [LARGE SCALE GENOMIC DNA]</scope>
    <source>
        <strain evidence="3 4">TET16</strain>
    </source>
</reference>
<evidence type="ECO:0000259" key="2">
    <source>
        <dbReference type="Pfam" id="PF00144"/>
    </source>
</evidence>
<dbReference type="EMBL" id="CP053085">
    <property type="protein sequence ID" value="QJR35561.1"/>
    <property type="molecule type" value="Genomic_DNA"/>
</dbReference>
<organism evidence="3 4">
    <name type="scientific">Gemmatimonas groenlandica</name>
    <dbReference type="NCBI Taxonomy" id="2732249"/>
    <lineage>
        <taxon>Bacteria</taxon>
        <taxon>Pseudomonadati</taxon>
        <taxon>Gemmatimonadota</taxon>
        <taxon>Gemmatimonadia</taxon>
        <taxon>Gemmatimonadales</taxon>
        <taxon>Gemmatimonadaceae</taxon>
        <taxon>Gemmatimonas</taxon>
    </lineage>
</organism>
<dbReference type="InterPro" id="IPR001466">
    <property type="entry name" value="Beta-lactam-related"/>
</dbReference>
<evidence type="ECO:0000256" key="1">
    <source>
        <dbReference type="SAM" id="MobiDB-lite"/>
    </source>
</evidence>
<accession>A0A6M4ITI2</accession>
<keyword evidence="4" id="KW-1185">Reference proteome</keyword>